<evidence type="ECO:0000313" key="2">
    <source>
        <dbReference type="Proteomes" id="UP000515154"/>
    </source>
</evidence>
<dbReference type="Proteomes" id="UP000515154">
    <property type="component" value="Linkage group LG18"/>
</dbReference>
<evidence type="ECO:0000313" key="3">
    <source>
        <dbReference type="RefSeq" id="XP_029647638.1"/>
    </source>
</evidence>
<feature type="compositionally biased region" description="Basic and acidic residues" evidence="1">
    <location>
        <begin position="195"/>
        <end position="206"/>
    </location>
</feature>
<dbReference type="RefSeq" id="XP_036366656.1">
    <property type="nucleotide sequence ID" value="XM_036510763.1"/>
</dbReference>
<sequence>MSSGEENFHRSLSKKEKRCIGVVRHPDYQLRDSSTHKHDLCSDIMWNILPLNLRHSRSIDLPCHSKELDNLTKEKVSLQSYKKVSPENPTFWQEEDFHSVVGLEYDEDGTCVKNNQNQDNGDYFSKDMYDAKDVLGNDAKFPEVEYDRVDDRSNLPWNIEENLERKRVEAVDSNSSLSRERISHKNSLGRHRRSRKEESEAKDSISKRLLRKSSSSYSSELLWDPLDSEIHTESNNNSYKSYEKSSDEKTKEKAKASGGHHVNVKLKSSFSLYQVRTDSPVISTNFFWGKQCLPMQKRPARIRNSKAIQRQYSDITHISSRSEDDNKNNAANFYHRSISAVDFTKKEVMKSLSNIPSNHNVRKKKKSRSSFKDLIYRRFNIGVDYNSWLERQERVQ</sequence>
<dbReference type="KEGG" id="osn:115221577"/>
<name>A0A6P7T9K3_9MOLL</name>
<keyword evidence="2" id="KW-1185">Reference proteome</keyword>
<evidence type="ECO:0000313" key="5">
    <source>
        <dbReference type="RefSeq" id="XP_036366657.1"/>
    </source>
</evidence>
<gene>
    <name evidence="3 4 5 6 7" type="primary">LOC115221577</name>
</gene>
<dbReference type="RefSeq" id="XP_036366659.1">
    <property type="nucleotide sequence ID" value="XM_036510766.1"/>
</dbReference>
<evidence type="ECO:0000313" key="6">
    <source>
        <dbReference type="RefSeq" id="XP_036366658.1"/>
    </source>
</evidence>
<evidence type="ECO:0000313" key="7">
    <source>
        <dbReference type="RefSeq" id="XP_036366659.1"/>
    </source>
</evidence>
<feature type="compositionally biased region" description="Basic residues" evidence="1">
    <location>
        <begin position="184"/>
        <end position="194"/>
    </location>
</feature>
<protein>
    <submittedName>
        <fullName evidence="3 4">Uncharacterized protein LOC115221577</fullName>
    </submittedName>
</protein>
<feature type="compositionally biased region" description="Basic and acidic residues" evidence="1">
    <location>
        <begin position="241"/>
        <end position="255"/>
    </location>
</feature>
<dbReference type="RefSeq" id="XP_036366657.1">
    <property type="nucleotide sequence ID" value="XM_036510764.1"/>
</dbReference>
<evidence type="ECO:0000256" key="1">
    <source>
        <dbReference type="SAM" id="MobiDB-lite"/>
    </source>
</evidence>
<dbReference type="RefSeq" id="XP_029647638.1">
    <property type="nucleotide sequence ID" value="XM_029791778.2"/>
</dbReference>
<proteinExistence type="predicted"/>
<dbReference type="AlphaFoldDB" id="A0A6P7T9K3"/>
<dbReference type="RefSeq" id="XP_036366658.1">
    <property type="nucleotide sequence ID" value="XM_036510765.1"/>
</dbReference>
<feature type="region of interest" description="Disordered" evidence="1">
    <location>
        <begin position="168"/>
        <end position="209"/>
    </location>
</feature>
<feature type="region of interest" description="Disordered" evidence="1">
    <location>
        <begin position="233"/>
        <end position="260"/>
    </location>
</feature>
<organism evidence="2 3">
    <name type="scientific">Octopus sinensis</name>
    <name type="common">East Asian common octopus</name>
    <dbReference type="NCBI Taxonomy" id="2607531"/>
    <lineage>
        <taxon>Eukaryota</taxon>
        <taxon>Metazoa</taxon>
        <taxon>Spiralia</taxon>
        <taxon>Lophotrochozoa</taxon>
        <taxon>Mollusca</taxon>
        <taxon>Cephalopoda</taxon>
        <taxon>Coleoidea</taxon>
        <taxon>Octopodiformes</taxon>
        <taxon>Octopoda</taxon>
        <taxon>Incirrata</taxon>
        <taxon>Octopodidae</taxon>
        <taxon>Octopus</taxon>
    </lineage>
</organism>
<evidence type="ECO:0000313" key="4">
    <source>
        <dbReference type="RefSeq" id="XP_036366656.1"/>
    </source>
</evidence>
<accession>A0A6P7T9K3</accession>
<reference evidence="3 4" key="1">
    <citation type="submission" date="2025-08" db="UniProtKB">
        <authorList>
            <consortium name="RefSeq"/>
        </authorList>
    </citation>
    <scope>IDENTIFICATION</scope>
</reference>